<protein>
    <recommendedName>
        <fullName evidence="3">Dipeptidylpeptidase IV N-terminal domain-containing protein</fullName>
    </recommendedName>
</protein>
<accession>X0WK34</accession>
<reference evidence="2" key="1">
    <citation type="journal article" date="2014" name="Front. Microbiol.">
        <title>High frequency of phylogenetically diverse reductive dehalogenase-homologous genes in deep subseafloor sedimentary metagenomes.</title>
        <authorList>
            <person name="Kawai M."/>
            <person name="Futagami T."/>
            <person name="Toyoda A."/>
            <person name="Takaki Y."/>
            <person name="Nishi S."/>
            <person name="Hori S."/>
            <person name="Arai W."/>
            <person name="Tsubouchi T."/>
            <person name="Morono Y."/>
            <person name="Uchiyama I."/>
            <person name="Ito T."/>
            <person name="Fujiyama A."/>
            <person name="Inagaki F."/>
            <person name="Takami H."/>
        </authorList>
    </citation>
    <scope>NUCLEOTIDE SEQUENCE</scope>
    <source>
        <strain evidence="2">Expedition CK06-06</strain>
    </source>
</reference>
<dbReference type="Pfam" id="PF07676">
    <property type="entry name" value="PD40"/>
    <property type="match status" value="1"/>
</dbReference>
<comment type="similarity">
    <text evidence="1">Belongs to the TolB family.</text>
</comment>
<proteinExistence type="inferred from homology"/>
<dbReference type="PANTHER" id="PTHR36842">
    <property type="entry name" value="PROTEIN TOLB HOMOLOG"/>
    <property type="match status" value="1"/>
</dbReference>
<sequence>SHEQVVIPKLGSYVSLYWHDDIAHPCLFCSEFTKYNVRFASTNLKGRRSTVLNLKGTCVGISVSHDNNKAVYCRSGTIWLYTYNPKTKQGIHKVLISNEGKNFSPTLLPAGDVLFCSDAPSLKKGKTDSRGPKIYRYNAKDRSSTLLTKEGYCVGPSYCVQNGKLAFSKRINGVMQLFVYDTKLNKETQLTFDPGNKIDCSWSPCGRYIVFCYQRERTSRVVVIHVAMKHRTYITSAHEFCTCPAWSPVYSEVPVVT</sequence>
<evidence type="ECO:0008006" key="3">
    <source>
        <dbReference type="Google" id="ProtNLM"/>
    </source>
</evidence>
<dbReference type="EMBL" id="BARS01030700">
    <property type="protein sequence ID" value="GAG24868.1"/>
    <property type="molecule type" value="Genomic_DNA"/>
</dbReference>
<dbReference type="SUPFAM" id="SSF69304">
    <property type="entry name" value="Tricorn protease N-terminal domain"/>
    <property type="match status" value="1"/>
</dbReference>
<dbReference type="Gene3D" id="2.120.10.30">
    <property type="entry name" value="TolB, C-terminal domain"/>
    <property type="match status" value="1"/>
</dbReference>
<organism evidence="2">
    <name type="scientific">marine sediment metagenome</name>
    <dbReference type="NCBI Taxonomy" id="412755"/>
    <lineage>
        <taxon>unclassified sequences</taxon>
        <taxon>metagenomes</taxon>
        <taxon>ecological metagenomes</taxon>
    </lineage>
</organism>
<dbReference type="AlphaFoldDB" id="X0WK34"/>
<name>X0WK34_9ZZZZ</name>
<comment type="caution">
    <text evidence="2">The sequence shown here is derived from an EMBL/GenBank/DDBJ whole genome shotgun (WGS) entry which is preliminary data.</text>
</comment>
<dbReference type="InterPro" id="IPR011659">
    <property type="entry name" value="WD40"/>
</dbReference>
<dbReference type="InterPro" id="IPR011042">
    <property type="entry name" value="6-blade_b-propeller_TolB-like"/>
</dbReference>
<feature type="non-terminal residue" evidence="2">
    <location>
        <position position="1"/>
    </location>
</feature>
<evidence type="ECO:0000313" key="2">
    <source>
        <dbReference type="EMBL" id="GAG24868.1"/>
    </source>
</evidence>
<gene>
    <name evidence="2" type="ORF">S01H1_47862</name>
</gene>
<evidence type="ECO:0000256" key="1">
    <source>
        <dbReference type="ARBA" id="ARBA00009820"/>
    </source>
</evidence>